<dbReference type="AlphaFoldDB" id="A0A0J1BC52"/>
<dbReference type="EMBL" id="LECT01000029">
    <property type="protein sequence ID" value="KLU04220.1"/>
    <property type="molecule type" value="Genomic_DNA"/>
</dbReference>
<organism evidence="1 2">
    <name type="scientific">Rhodopirellula islandica</name>
    <dbReference type="NCBI Taxonomy" id="595434"/>
    <lineage>
        <taxon>Bacteria</taxon>
        <taxon>Pseudomonadati</taxon>
        <taxon>Planctomycetota</taxon>
        <taxon>Planctomycetia</taxon>
        <taxon>Pirellulales</taxon>
        <taxon>Pirellulaceae</taxon>
        <taxon>Rhodopirellula</taxon>
    </lineage>
</organism>
<accession>A0A0J1BC52</accession>
<reference evidence="1" key="1">
    <citation type="submission" date="2015-05" db="EMBL/GenBank/DDBJ databases">
        <title>Permanent draft genome of Rhodopirellula islandicus K833.</title>
        <authorList>
            <person name="Kizina J."/>
            <person name="Richter M."/>
            <person name="Glockner F.O."/>
            <person name="Harder J."/>
        </authorList>
    </citation>
    <scope>NUCLEOTIDE SEQUENCE [LARGE SCALE GENOMIC DNA]</scope>
    <source>
        <strain evidence="1">K833</strain>
    </source>
</reference>
<keyword evidence="2" id="KW-1185">Reference proteome</keyword>
<gene>
    <name evidence="1" type="ORF">RISK_003806</name>
</gene>
<comment type="caution">
    <text evidence="1">The sequence shown here is derived from an EMBL/GenBank/DDBJ whole genome shotgun (WGS) entry which is preliminary data.</text>
</comment>
<evidence type="ECO:0000313" key="1">
    <source>
        <dbReference type="EMBL" id="KLU04220.1"/>
    </source>
</evidence>
<evidence type="ECO:0000313" key="2">
    <source>
        <dbReference type="Proteomes" id="UP000036367"/>
    </source>
</evidence>
<dbReference type="STRING" id="595434.RISK_003806"/>
<dbReference type="Proteomes" id="UP000036367">
    <property type="component" value="Unassembled WGS sequence"/>
</dbReference>
<name>A0A0J1BC52_RHOIS</name>
<sequence>MQYPTVQRMGELESSAGLAPFAPLASGPAFDFSMTAVTSGKPLGDDVMLGEGPVCSGGRQAVRLVAVSSPSKSQSNDELSCKG</sequence>
<proteinExistence type="predicted"/>
<protein>
    <submittedName>
        <fullName evidence="1">Uncharacterized protein</fullName>
    </submittedName>
</protein>